<reference evidence="6" key="1">
    <citation type="journal article" date="2016" name="Sci. Rep.">
        <title>Molecular characterization of firefly nuptial gifts: a multi-omics approach sheds light on postcopulatory sexual selection.</title>
        <authorList>
            <person name="Al-Wathiqui N."/>
            <person name="Fallon T.R."/>
            <person name="South A."/>
            <person name="Weng J.K."/>
            <person name="Lewis S.M."/>
        </authorList>
    </citation>
    <scope>NUCLEOTIDE SEQUENCE</scope>
</reference>
<dbReference type="OrthoDB" id="431626at2759"/>
<feature type="compositionally biased region" description="Low complexity" evidence="4">
    <location>
        <begin position="934"/>
        <end position="946"/>
    </location>
</feature>
<dbReference type="InterPro" id="IPR001494">
    <property type="entry name" value="Importin-beta_N"/>
</dbReference>
<dbReference type="InParanoid" id="A0A1Y1L714"/>
<dbReference type="Proteomes" id="UP000327044">
    <property type="component" value="Unassembled WGS sequence"/>
</dbReference>
<dbReference type="InterPro" id="IPR016024">
    <property type="entry name" value="ARM-type_fold"/>
</dbReference>
<dbReference type="GO" id="GO:0006606">
    <property type="term" value="P:protein import into nucleus"/>
    <property type="evidence" value="ECO:0007669"/>
    <property type="project" value="TreeGrafter"/>
</dbReference>
<organism evidence="6">
    <name type="scientific">Photinus pyralis</name>
    <name type="common">Common eastern firefly</name>
    <name type="synonym">Lampyris pyralis</name>
    <dbReference type="NCBI Taxonomy" id="7054"/>
    <lineage>
        <taxon>Eukaryota</taxon>
        <taxon>Metazoa</taxon>
        <taxon>Ecdysozoa</taxon>
        <taxon>Arthropoda</taxon>
        <taxon>Hexapoda</taxon>
        <taxon>Insecta</taxon>
        <taxon>Pterygota</taxon>
        <taxon>Neoptera</taxon>
        <taxon>Endopterygota</taxon>
        <taxon>Coleoptera</taxon>
        <taxon>Polyphaga</taxon>
        <taxon>Elateriformia</taxon>
        <taxon>Elateroidea</taxon>
        <taxon>Lampyridae</taxon>
        <taxon>Lampyrinae</taxon>
        <taxon>Photinus</taxon>
    </lineage>
</organism>
<reference evidence="7 8" key="2">
    <citation type="journal article" date="2018" name="Elife">
        <title>Firefly genomes illuminate parallel origins of bioluminescence in beetles.</title>
        <authorList>
            <person name="Fallon T.R."/>
            <person name="Lower S.E."/>
            <person name="Chang C.H."/>
            <person name="Bessho-Uehara M."/>
            <person name="Martin G.J."/>
            <person name="Bewick A.J."/>
            <person name="Behringer M."/>
            <person name="Debat H.J."/>
            <person name="Wong I."/>
            <person name="Day J.C."/>
            <person name="Suvorov A."/>
            <person name="Silva C.J."/>
            <person name="Stanger-Hall K.F."/>
            <person name="Hall D.W."/>
            <person name="Schmitz R.J."/>
            <person name="Nelson D.R."/>
            <person name="Lewis S.M."/>
            <person name="Shigenobu S."/>
            <person name="Bybee S.M."/>
            <person name="Larracuente A.M."/>
            <person name="Oba Y."/>
            <person name="Weng J.K."/>
        </authorList>
    </citation>
    <scope>NUCLEOTIDE SEQUENCE [LARGE SCALE GENOMIC DNA]</scope>
    <source>
        <strain evidence="7">1611_PpyrPB1</strain>
        <tissue evidence="7">Whole body</tissue>
    </source>
</reference>
<keyword evidence="8" id="KW-1185">Reference proteome</keyword>
<dbReference type="GO" id="GO:0031267">
    <property type="term" value="F:small GTPase binding"/>
    <property type="evidence" value="ECO:0007669"/>
    <property type="project" value="InterPro"/>
</dbReference>
<dbReference type="AlphaFoldDB" id="A0A1Y1L714"/>
<evidence type="ECO:0000313" key="6">
    <source>
        <dbReference type="EMBL" id="JAV67376.1"/>
    </source>
</evidence>
<dbReference type="Gene3D" id="1.25.10.10">
    <property type="entry name" value="Leucine-rich Repeat Variant"/>
    <property type="match status" value="1"/>
</dbReference>
<sequence>MALRETMLEIISGLLSSSSELLNVAEERKKAMEMMEEYSILLIEILLAHDEAAEERQMAGILLKQCIYSFWWKTANDMPPILNEPVKEKLRYMLPNGLQSPYSLVRNSCAACLVCIAKFDYSATWPDMIKDILSKLTTVDENTCSGILYFLNDYCRVTALANPPTCDDWILIYKFLTTVAQELEYSTETRAKTMMIFTSFPFKKCILQHTEITALITNFCMVCQRQLTLPHPTQSDYVLKHNILNVFTTLLHKIPAIVSKTIIDILPTIWEMLYRCGMIFDEMLVNETLPYRDPEENEQNTPLFYILVENVFDVIKSILKLDCHLPNILNVMPDLVHHTILFLAIPKDMEVRWKSDPEVYINEDIDEELSENSLRLAAKNFLVFLSRRVYAPTMINAITDAVDRHIVCSTAKTESYFWRIQEATMYAVGCLRDFVLNAHSHKVLQNFDIMNYLNRWAAEVGPCPSWLMLARIMWLGGQYSSILGNNAPAYIRTIADNLNASSFILTFSAIRSLYLHMRTANQSEYKSVYIELRQTLAYALMDTLDGLGGAILPMGLSALVQLLKLGPFADCIAEKLILFIINMFDKSLLNYKIVDHLQVIIKEICSNSSCAKTFQEKFLPVFVDLTNEIISPHSRPITSYNVQCNAISILTILVKYSEEPISNELVVYGFIPVSTIISRVDDTSVIQLSSECLRSYLCKATSRVLTFQDNDGRTGSECVLNILKCLLDPTKSEYMCEEVGRFFITAMHTLGCQLDQHFSFVLRGLLSAVQRAGSAPVKAPLLGIFSYLFFCHFDATVHFLTLIPGPRGQSALAFILGKLSSTKYSLDKKYFLHLHTVALCRVVELAITQQDRRILDIKVSYVKEDVNQPSCSTSMPINTTEHPILLDIIRALLETCKWLVSRAATDNQTVESRHVWRRSFGQASTSRDDDSVDPPDGSSSGDSDYISSEEEESIVEESLDPLDVNDPIYSINVVEYLQIFFSKCSNDPFFYNYVHLLDNWEKEFLRQINDSVTFE</sequence>
<keyword evidence="3" id="KW-0539">Nucleus</keyword>
<evidence type="ECO:0000256" key="4">
    <source>
        <dbReference type="SAM" id="MobiDB-lite"/>
    </source>
</evidence>
<accession>A0A1Y1L714</accession>
<evidence type="ECO:0000256" key="3">
    <source>
        <dbReference type="ARBA" id="ARBA00023242"/>
    </source>
</evidence>
<keyword evidence="2" id="KW-0813">Transport</keyword>
<feature type="domain" description="Importin N-terminal" evidence="5">
    <location>
        <begin position="25"/>
        <end position="100"/>
    </location>
</feature>
<reference evidence="7" key="3">
    <citation type="submission" date="2019-08" db="EMBL/GenBank/DDBJ databases">
        <authorList>
            <consortium name="Photinus pyralis genome working group"/>
            <person name="Fallon T.R."/>
            <person name="Sander Lower S.E."/>
            <person name="Weng J.-K."/>
        </authorList>
    </citation>
    <scope>NUCLEOTIDE SEQUENCE</scope>
    <source>
        <strain evidence="7">1611_PpyrPB1</strain>
        <tissue evidence="7">Whole body</tissue>
    </source>
</reference>
<dbReference type="PANTHER" id="PTHR10997">
    <property type="entry name" value="IMPORTIN-7, 8, 11"/>
    <property type="match status" value="1"/>
</dbReference>
<gene>
    <name evidence="7" type="ORF">PPYR_06118</name>
</gene>
<evidence type="ECO:0000256" key="1">
    <source>
        <dbReference type="ARBA" id="ARBA00004123"/>
    </source>
</evidence>
<evidence type="ECO:0000259" key="5">
    <source>
        <dbReference type="PROSITE" id="PS50166"/>
    </source>
</evidence>
<dbReference type="EMBL" id="GEZM01067853">
    <property type="protein sequence ID" value="JAV67376.1"/>
    <property type="molecule type" value="Transcribed_RNA"/>
</dbReference>
<comment type="subcellular location">
    <subcellularLocation>
        <location evidence="1">Nucleus</location>
    </subcellularLocation>
</comment>
<dbReference type="EMBL" id="GEZM01067854">
    <property type="protein sequence ID" value="JAV67375.1"/>
    <property type="molecule type" value="Transcribed_RNA"/>
</dbReference>
<dbReference type="InterPro" id="IPR011989">
    <property type="entry name" value="ARM-like"/>
</dbReference>
<dbReference type="SUPFAM" id="SSF48371">
    <property type="entry name" value="ARM repeat"/>
    <property type="match status" value="1"/>
</dbReference>
<name>A0A1Y1L714_PHOPY</name>
<dbReference type="PROSITE" id="PS50166">
    <property type="entry name" value="IMPORTIN_B_NT"/>
    <property type="match status" value="1"/>
</dbReference>
<evidence type="ECO:0000256" key="2">
    <source>
        <dbReference type="ARBA" id="ARBA00022448"/>
    </source>
</evidence>
<dbReference type="EMBL" id="VVIM01000004">
    <property type="protein sequence ID" value="KAB0800378.1"/>
    <property type="molecule type" value="Genomic_DNA"/>
</dbReference>
<dbReference type="GO" id="GO:0005829">
    <property type="term" value="C:cytosol"/>
    <property type="evidence" value="ECO:0007669"/>
    <property type="project" value="TreeGrafter"/>
</dbReference>
<dbReference type="FunCoup" id="A0A1Y1L714">
    <property type="interactions" value="2155"/>
</dbReference>
<evidence type="ECO:0000313" key="8">
    <source>
        <dbReference type="Proteomes" id="UP000327044"/>
    </source>
</evidence>
<evidence type="ECO:0000313" key="7">
    <source>
        <dbReference type="EMBL" id="KAB0800378.1"/>
    </source>
</evidence>
<feature type="region of interest" description="Disordered" evidence="4">
    <location>
        <begin position="921"/>
        <end position="952"/>
    </location>
</feature>
<protein>
    <recommendedName>
        <fullName evidence="5">Importin N-terminal domain-containing protein</fullName>
    </recommendedName>
</protein>
<proteinExistence type="predicted"/>
<dbReference type="PANTHER" id="PTHR10997:SF9">
    <property type="entry name" value="IMPORTIN-9"/>
    <property type="match status" value="1"/>
</dbReference>
<dbReference type="GO" id="GO:0005635">
    <property type="term" value="C:nuclear envelope"/>
    <property type="evidence" value="ECO:0007669"/>
    <property type="project" value="TreeGrafter"/>
</dbReference>